<comment type="caution">
    <text evidence="2">The sequence shown here is derived from an EMBL/GenBank/DDBJ whole genome shotgun (WGS) entry which is preliminary data.</text>
</comment>
<dbReference type="PANTHER" id="PTHR39082">
    <property type="entry name" value="PHOSPHOLIPASE C-BETA-2-RELATED"/>
    <property type="match status" value="1"/>
</dbReference>
<keyword evidence="1" id="KW-0175">Coiled coil</keyword>
<dbReference type="Proteomes" id="UP000468650">
    <property type="component" value="Unassembled WGS sequence"/>
</dbReference>
<evidence type="ECO:0008006" key="4">
    <source>
        <dbReference type="Google" id="ProtNLM"/>
    </source>
</evidence>
<dbReference type="RefSeq" id="WP_151667911.1">
    <property type="nucleotide sequence ID" value="NZ_WBVO01000009.1"/>
</dbReference>
<dbReference type="EMBL" id="WBVO01000009">
    <property type="protein sequence ID" value="KAB2808097.1"/>
    <property type="molecule type" value="Genomic_DNA"/>
</dbReference>
<proteinExistence type="predicted"/>
<dbReference type="InterPro" id="IPR052376">
    <property type="entry name" value="Oxidative_Scav/Glycosyltrans"/>
</dbReference>
<reference evidence="2 3" key="1">
    <citation type="submission" date="2019-09" db="EMBL/GenBank/DDBJ databases">
        <title>Genomes of family Cryomorphaceae.</title>
        <authorList>
            <person name="Bowman J.P."/>
        </authorList>
    </citation>
    <scope>NUCLEOTIDE SEQUENCE [LARGE SCALE GENOMIC DNA]</scope>
    <source>
        <strain evidence="2 3">LMG 25704</strain>
    </source>
</reference>
<dbReference type="AlphaFoldDB" id="A0A6N6REC4"/>
<evidence type="ECO:0000313" key="3">
    <source>
        <dbReference type="Proteomes" id="UP000468650"/>
    </source>
</evidence>
<dbReference type="OrthoDB" id="9795058at2"/>
<dbReference type="Gene3D" id="1.10.287.1490">
    <property type="match status" value="1"/>
</dbReference>
<evidence type="ECO:0000313" key="2">
    <source>
        <dbReference type="EMBL" id="KAB2808097.1"/>
    </source>
</evidence>
<name>A0A6N6REC4_9FLAO</name>
<organism evidence="2 3">
    <name type="scientific">Phaeocystidibacter luteus</name>
    <dbReference type="NCBI Taxonomy" id="911197"/>
    <lineage>
        <taxon>Bacteria</taxon>
        <taxon>Pseudomonadati</taxon>
        <taxon>Bacteroidota</taxon>
        <taxon>Flavobacteriia</taxon>
        <taxon>Flavobacteriales</taxon>
        <taxon>Phaeocystidibacteraceae</taxon>
        <taxon>Phaeocystidibacter</taxon>
    </lineage>
</organism>
<sequence>MAKTKEMTVEDKLRALYDLQIIDRRIDEIRNLRGELPLEVEDLEDEIAGLETRVEKVSNEIKDLEDEIKDRKIVIKNATEKIKKYEEQQKNVRNNREFDAISKEVEFQELEIELSNKRIKEFEAKIANKKEVKKTAADKLAERKSHLEFKQGELKSIMSETEKEEEILLKKSEELGKGIEERLYTGYRRIREKALNRLAVVSIERGASAGSFFVIPPQRQLEIAQRKKIITDEHSGRILVDPELAREEEERMGKMIEDILAKAK</sequence>
<feature type="coiled-coil region" evidence="1">
    <location>
        <begin position="40"/>
        <end position="139"/>
    </location>
</feature>
<accession>A0A6N6REC4</accession>
<gene>
    <name evidence="2" type="ORF">F8C67_11045</name>
</gene>
<keyword evidence="3" id="KW-1185">Reference proteome</keyword>
<protein>
    <recommendedName>
        <fullName evidence="4">C4-type zinc ribbon domain-containing protein</fullName>
    </recommendedName>
</protein>
<evidence type="ECO:0000256" key="1">
    <source>
        <dbReference type="SAM" id="Coils"/>
    </source>
</evidence>
<dbReference type="PANTHER" id="PTHR39082:SF1">
    <property type="entry name" value="SCAVENGER RECEPTOR CLASS A MEMBER 3"/>
    <property type="match status" value="1"/>
</dbReference>